<reference evidence="3 4" key="1">
    <citation type="submission" date="2024-01" db="EMBL/GenBank/DDBJ databases">
        <title>The genome of the rayed Mediterranean limpet Patella caerulea (Linnaeus, 1758).</title>
        <authorList>
            <person name="Anh-Thu Weber A."/>
            <person name="Halstead-Nussloch G."/>
        </authorList>
    </citation>
    <scope>NUCLEOTIDE SEQUENCE [LARGE SCALE GENOMIC DNA]</scope>
    <source>
        <strain evidence="3">AATW-2023a</strain>
        <tissue evidence="3">Whole specimen</tissue>
    </source>
</reference>
<accession>A0AAN8JS07</accession>
<feature type="region of interest" description="Disordered" evidence="1">
    <location>
        <begin position="1"/>
        <end position="301"/>
    </location>
</feature>
<dbReference type="PANTHER" id="PTHR22426:SF1">
    <property type="entry name" value="LYSINE-RICH NUCLEOLAR PROTEIN 1"/>
    <property type="match status" value="1"/>
</dbReference>
<protein>
    <recommendedName>
        <fullName evidence="2">Small acidic protein-like domain-containing protein</fullName>
    </recommendedName>
</protein>
<dbReference type="EMBL" id="JAZGQO010000008">
    <property type="protein sequence ID" value="KAK6180483.1"/>
    <property type="molecule type" value="Genomic_DNA"/>
</dbReference>
<dbReference type="Proteomes" id="UP001347796">
    <property type="component" value="Unassembled WGS sequence"/>
</dbReference>
<evidence type="ECO:0000313" key="4">
    <source>
        <dbReference type="Proteomes" id="UP001347796"/>
    </source>
</evidence>
<feature type="compositionally biased region" description="Basic and acidic residues" evidence="1">
    <location>
        <begin position="276"/>
        <end position="301"/>
    </location>
</feature>
<dbReference type="AlphaFoldDB" id="A0AAN8JS07"/>
<proteinExistence type="predicted"/>
<evidence type="ECO:0000259" key="2">
    <source>
        <dbReference type="Pfam" id="PF15477"/>
    </source>
</evidence>
<dbReference type="Pfam" id="PF15477">
    <property type="entry name" value="SMAP"/>
    <property type="match status" value="1"/>
</dbReference>
<dbReference type="PANTHER" id="PTHR22426">
    <property type="entry name" value="ARGININE_SERINE-RICH COILED-COIL PROTEIN 2"/>
    <property type="match status" value="1"/>
</dbReference>
<feature type="compositionally biased region" description="Basic and acidic residues" evidence="1">
    <location>
        <begin position="1"/>
        <end position="18"/>
    </location>
</feature>
<evidence type="ECO:0000313" key="3">
    <source>
        <dbReference type="EMBL" id="KAK6180483.1"/>
    </source>
</evidence>
<feature type="domain" description="Small acidic protein-like" evidence="2">
    <location>
        <begin position="306"/>
        <end position="385"/>
    </location>
</feature>
<gene>
    <name evidence="3" type="ORF">SNE40_012629</name>
</gene>
<organism evidence="3 4">
    <name type="scientific">Patella caerulea</name>
    <name type="common">Rayed Mediterranean limpet</name>
    <dbReference type="NCBI Taxonomy" id="87958"/>
    <lineage>
        <taxon>Eukaryota</taxon>
        <taxon>Metazoa</taxon>
        <taxon>Spiralia</taxon>
        <taxon>Lophotrochozoa</taxon>
        <taxon>Mollusca</taxon>
        <taxon>Gastropoda</taxon>
        <taxon>Patellogastropoda</taxon>
        <taxon>Patelloidea</taxon>
        <taxon>Patellidae</taxon>
        <taxon>Patella</taxon>
    </lineage>
</organism>
<keyword evidence="4" id="KW-1185">Reference proteome</keyword>
<comment type="caution">
    <text evidence="3">The sequence shown here is derived from an EMBL/GenBank/DDBJ whole genome shotgun (WGS) entry which is preliminary data.</text>
</comment>
<evidence type="ECO:0000256" key="1">
    <source>
        <dbReference type="SAM" id="MobiDB-lite"/>
    </source>
</evidence>
<dbReference type="InterPro" id="IPR028124">
    <property type="entry name" value="SMAP_dom"/>
</dbReference>
<feature type="compositionally biased region" description="Basic residues" evidence="1">
    <location>
        <begin position="266"/>
        <end position="275"/>
    </location>
</feature>
<feature type="compositionally biased region" description="Basic and acidic residues" evidence="1">
    <location>
        <begin position="101"/>
        <end position="110"/>
    </location>
</feature>
<name>A0AAN8JS07_PATCE</name>
<feature type="compositionally biased region" description="Acidic residues" evidence="1">
    <location>
        <begin position="140"/>
        <end position="150"/>
    </location>
</feature>
<feature type="compositionally biased region" description="Polar residues" evidence="1">
    <location>
        <begin position="21"/>
        <end position="34"/>
    </location>
</feature>
<feature type="compositionally biased region" description="Polar residues" evidence="1">
    <location>
        <begin position="166"/>
        <end position="175"/>
    </location>
</feature>
<feature type="compositionally biased region" description="Basic residues" evidence="1">
    <location>
        <begin position="237"/>
        <end position="246"/>
    </location>
</feature>
<sequence>MTEKSKKKRKVDDEEKVPNKAQKTTNKSFSNGIVNNEPENEFDGNKNRKKKEKREKDLHEIPDAENSINDVEKKHKKHKKNKTKNESENSDVDVTVKKKSFKNEELTSVKHKEHKNKTKNELETSDNEVTVKKKKIKEIENEDLTSELDTNDIPKRKKKKRKHVSQEVTSDVETVSPSKKLKKSKGSKDREQNGNAKKSVEKNNCSSDEDKINTKIRKKKSDEKKGCDEQLNSGESKKKKKKKKGRPPPSSDEEEEEKLEIEITKSKKKKCKKSKIREDTIADKTQTESEPKKSENIKDPVKLGQWSTVSFDDQKRQDKFQRLLGGFKKDSGKPKSGLYGGLTARVSGNNALDRAGQDELNKNLQAQYDSALSIKLGATKGLGLGFQPPPGAGKKFYIDTGKSSSVKFDD</sequence>